<sequence length="333" mass="36733">MSGELVFITGAAGFLGANVVLEALKAGYRVRASVRKDSQVKQLESYFNPEFGSKAEFVIVPDITKSDAYDGLLGGVSYVFHVASPLAPPSTNWKKDHIDPAVNGTVAILKAANGIGSIKKCVITGSIADLIPWSDWPAPDEAITEDHNYDLDVSPDLDFKVSFVAYRASKLLAAKAAREFFVQQKPHYAIVSLHPTFIFGHHILQTSSEDMSGSRAMLWASLKGPDQRIPILNHVHVTDVAQAHIKALDPRVTGYQKFILSAEPGFPDWEEVLQFVKQEYPNEQWSNAPSPGKRNINVSKAERVLGMDWIGWRQQVIDTVEPQLELIKKAATL</sequence>
<name>A0A1J9RF26_9PEZI</name>
<dbReference type="Gene3D" id="3.40.50.720">
    <property type="entry name" value="NAD(P)-binding Rossmann-like Domain"/>
    <property type="match status" value="1"/>
</dbReference>
<comment type="similarity">
    <text evidence="2">Belongs to the NAD(P)-dependent epimerase/dehydratase family. Dihydroflavonol-4-reductase subfamily.</text>
</comment>
<evidence type="ECO:0000256" key="1">
    <source>
        <dbReference type="ARBA" id="ARBA00023002"/>
    </source>
</evidence>
<keyword evidence="1" id="KW-0560">Oxidoreductase</keyword>
<dbReference type="PANTHER" id="PTHR10366:SF812">
    <property type="entry name" value="VPS9 DOMAIN-CONTAINING PROTEIN"/>
    <property type="match status" value="1"/>
</dbReference>
<dbReference type="InterPro" id="IPR036291">
    <property type="entry name" value="NAD(P)-bd_dom_sf"/>
</dbReference>
<dbReference type="Proteomes" id="UP000183809">
    <property type="component" value="Unassembled WGS sequence"/>
</dbReference>
<reference evidence="4 5" key="1">
    <citation type="submission" date="2016-10" db="EMBL/GenBank/DDBJ databases">
        <title>Proteomics and genomics reveal pathogen-plant mechanisms compatible with a hemibiotrophic lifestyle of Diplodia corticola.</title>
        <authorList>
            <person name="Fernandes I."/>
            <person name="De Jonge R."/>
            <person name="Van De Peer Y."/>
            <person name="Devreese B."/>
            <person name="Alves A."/>
            <person name="Esteves A.C."/>
        </authorList>
    </citation>
    <scope>NUCLEOTIDE SEQUENCE [LARGE SCALE GENOMIC DNA]</scope>
    <source>
        <strain evidence="4 5">CBS 112549</strain>
    </source>
</reference>
<dbReference type="OrthoDB" id="2735536at2759"/>
<gene>
    <name evidence="4" type="ORF">BKCO1_5100061</name>
</gene>
<evidence type="ECO:0000313" key="4">
    <source>
        <dbReference type="EMBL" id="OJD31163.1"/>
    </source>
</evidence>
<evidence type="ECO:0000259" key="3">
    <source>
        <dbReference type="Pfam" id="PF01370"/>
    </source>
</evidence>
<dbReference type="RefSeq" id="XP_020127423.1">
    <property type="nucleotide sequence ID" value="XM_020276983.1"/>
</dbReference>
<protein>
    <submittedName>
        <fullName evidence="4">Nad dependent epimerase dehydratase family protein</fullName>
    </submittedName>
</protein>
<keyword evidence="5" id="KW-1185">Reference proteome</keyword>
<dbReference type="Pfam" id="PF01370">
    <property type="entry name" value="Epimerase"/>
    <property type="match status" value="1"/>
</dbReference>
<dbReference type="STRING" id="236234.A0A1J9RF26"/>
<evidence type="ECO:0000313" key="5">
    <source>
        <dbReference type="Proteomes" id="UP000183809"/>
    </source>
</evidence>
<dbReference type="InterPro" id="IPR001509">
    <property type="entry name" value="Epimerase_deHydtase"/>
</dbReference>
<dbReference type="GeneID" id="31017244"/>
<comment type="caution">
    <text evidence="4">The sequence shown here is derived from an EMBL/GenBank/DDBJ whole genome shotgun (WGS) entry which is preliminary data.</text>
</comment>
<dbReference type="EMBL" id="MNUE01000051">
    <property type="protein sequence ID" value="OJD31163.1"/>
    <property type="molecule type" value="Genomic_DNA"/>
</dbReference>
<accession>A0A1J9RF26</accession>
<dbReference type="SUPFAM" id="SSF51735">
    <property type="entry name" value="NAD(P)-binding Rossmann-fold domains"/>
    <property type="match status" value="1"/>
</dbReference>
<dbReference type="AlphaFoldDB" id="A0A1J9RF26"/>
<dbReference type="PANTHER" id="PTHR10366">
    <property type="entry name" value="NAD DEPENDENT EPIMERASE/DEHYDRATASE"/>
    <property type="match status" value="1"/>
</dbReference>
<proteinExistence type="inferred from homology"/>
<feature type="domain" description="NAD-dependent epimerase/dehydratase" evidence="3">
    <location>
        <begin position="6"/>
        <end position="250"/>
    </location>
</feature>
<evidence type="ECO:0000256" key="2">
    <source>
        <dbReference type="ARBA" id="ARBA00023445"/>
    </source>
</evidence>
<dbReference type="GO" id="GO:0016616">
    <property type="term" value="F:oxidoreductase activity, acting on the CH-OH group of donors, NAD or NADP as acceptor"/>
    <property type="evidence" value="ECO:0007669"/>
    <property type="project" value="TreeGrafter"/>
</dbReference>
<organism evidence="4 5">
    <name type="scientific">Diplodia corticola</name>
    <dbReference type="NCBI Taxonomy" id="236234"/>
    <lineage>
        <taxon>Eukaryota</taxon>
        <taxon>Fungi</taxon>
        <taxon>Dikarya</taxon>
        <taxon>Ascomycota</taxon>
        <taxon>Pezizomycotina</taxon>
        <taxon>Dothideomycetes</taxon>
        <taxon>Dothideomycetes incertae sedis</taxon>
        <taxon>Botryosphaeriales</taxon>
        <taxon>Botryosphaeriaceae</taxon>
        <taxon>Diplodia</taxon>
    </lineage>
</organism>
<dbReference type="InterPro" id="IPR050425">
    <property type="entry name" value="NAD(P)_dehydrat-like"/>
</dbReference>